<reference evidence="1" key="1">
    <citation type="journal article" date="2022" name="Int. J. Mol. Sci.">
        <title>Draft Genome of Tanacetum Coccineum: Genomic Comparison of Closely Related Tanacetum-Family Plants.</title>
        <authorList>
            <person name="Yamashiro T."/>
            <person name="Shiraishi A."/>
            <person name="Nakayama K."/>
            <person name="Satake H."/>
        </authorList>
    </citation>
    <scope>NUCLEOTIDE SEQUENCE</scope>
</reference>
<reference evidence="1" key="2">
    <citation type="submission" date="2022-01" db="EMBL/GenBank/DDBJ databases">
        <authorList>
            <person name="Yamashiro T."/>
            <person name="Shiraishi A."/>
            <person name="Satake H."/>
            <person name="Nakayama K."/>
        </authorList>
    </citation>
    <scope>NUCLEOTIDE SEQUENCE</scope>
</reference>
<dbReference type="PANTHER" id="PTHR11439">
    <property type="entry name" value="GAG-POL-RELATED RETROTRANSPOSON"/>
    <property type="match status" value="1"/>
</dbReference>
<name>A0ABQ4ZML3_9ASTR</name>
<dbReference type="Proteomes" id="UP001151760">
    <property type="component" value="Unassembled WGS sequence"/>
</dbReference>
<dbReference type="PANTHER" id="PTHR11439:SF524">
    <property type="entry name" value="RNA-DIRECTED DNA POLYMERASE, PROTEIN KINASE RLK-PELLE-DLSV FAMILY"/>
    <property type="match status" value="1"/>
</dbReference>
<sequence length="141" mass="15678">MSKKDSEETGQKDLILVKWDGYAVNKDLYVLYFEGKCVILIANAGAFAGTLLQLAFELGAVDVWLRRSTSGYCVFLGDNLLTWSSKRQDTLSRSSAEAEYRGVTNAVAETSWIRNLLRELHTPLFTATCLLVIDVSANIHV</sequence>
<dbReference type="EMBL" id="BQNB010011483">
    <property type="protein sequence ID" value="GJS91145.1"/>
    <property type="molecule type" value="Genomic_DNA"/>
</dbReference>
<protein>
    <submittedName>
        <fullName evidence="1">Ribonuclease H-like domain-containing protein</fullName>
    </submittedName>
</protein>
<keyword evidence="2" id="KW-1185">Reference proteome</keyword>
<comment type="caution">
    <text evidence="1">The sequence shown here is derived from an EMBL/GenBank/DDBJ whole genome shotgun (WGS) entry which is preliminary data.</text>
</comment>
<proteinExistence type="predicted"/>
<evidence type="ECO:0000313" key="2">
    <source>
        <dbReference type="Proteomes" id="UP001151760"/>
    </source>
</evidence>
<organism evidence="1 2">
    <name type="scientific">Tanacetum coccineum</name>
    <dbReference type="NCBI Taxonomy" id="301880"/>
    <lineage>
        <taxon>Eukaryota</taxon>
        <taxon>Viridiplantae</taxon>
        <taxon>Streptophyta</taxon>
        <taxon>Embryophyta</taxon>
        <taxon>Tracheophyta</taxon>
        <taxon>Spermatophyta</taxon>
        <taxon>Magnoliopsida</taxon>
        <taxon>eudicotyledons</taxon>
        <taxon>Gunneridae</taxon>
        <taxon>Pentapetalae</taxon>
        <taxon>asterids</taxon>
        <taxon>campanulids</taxon>
        <taxon>Asterales</taxon>
        <taxon>Asteraceae</taxon>
        <taxon>Asteroideae</taxon>
        <taxon>Anthemideae</taxon>
        <taxon>Anthemidinae</taxon>
        <taxon>Tanacetum</taxon>
    </lineage>
</organism>
<dbReference type="CDD" id="cd09272">
    <property type="entry name" value="RNase_HI_RT_Ty1"/>
    <property type="match status" value="1"/>
</dbReference>
<gene>
    <name evidence="1" type="ORF">Tco_0773781</name>
</gene>
<accession>A0ABQ4ZML3</accession>
<evidence type="ECO:0000313" key="1">
    <source>
        <dbReference type="EMBL" id="GJS91145.1"/>
    </source>
</evidence>